<keyword evidence="2" id="KW-0175">Coiled coil</keyword>
<gene>
    <name evidence="3" type="ORF">H8D96_04875</name>
</gene>
<dbReference type="Pfam" id="PF01865">
    <property type="entry name" value="PhoU_div"/>
    <property type="match status" value="1"/>
</dbReference>
<dbReference type="Proteomes" id="UP000605201">
    <property type="component" value="Unassembled WGS sequence"/>
</dbReference>
<dbReference type="InterPro" id="IPR018445">
    <property type="entry name" value="Put_Phosphate_transp_reg"/>
</dbReference>
<dbReference type="PANTHER" id="PTHR36536">
    <property type="entry name" value="UPF0111 PROTEIN HI_1603"/>
    <property type="match status" value="1"/>
</dbReference>
<dbReference type="Gene3D" id="1.20.58.220">
    <property type="entry name" value="Phosphate transport system protein phou homolog 2, domain 2"/>
    <property type="match status" value="1"/>
</dbReference>
<feature type="coiled-coil region" evidence="2">
    <location>
        <begin position="41"/>
        <end position="68"/>
    </location>
</feature>
<protein>
    <submittedName>
        <fullName evidence="3">TIGR00153 family protein</fullName>
    </submittedName>
</protein>
<dbReference type="AlphaFoldDB" id="A0A8J6P113"/>
<comment type="caution">
    <text evidence="3">The sequence shown here is derived from an EMBL/GenBank/DDBJ whole genome shotgun (WGS) entry which is preliminary data.</text>
</comment>
<dbReference type="SUPFAM" id="SSF109755">
    <property type="entry name" value="PhoU-like"/>
    <property type="match status" value="1"/>
</dbReference>
<evidence type="ECO:0000256" key="1">
    <source>
        <dbReference type="ARBA" id="ARBA00008591"/>
    </source>
</evidence>
<reference evidence="3 4" key="1">
    <citation type="submission" date="2020-08" db="EMBL/GenBank/DDBJ databases">
        <title>Bridging the membrane lipid divide: bacteria of the FCB group superphylum have the potential to synthesize archaeal ether lipids.</title>
        <authorList>
            <person name="Villanueva L."/>
            <person name="Von Meijenfeldt F.A.B."/>
            <person name="Westbye A.B."/>
            <person name="Yadav S."/>
            <person name="Hopmans E.C."/>
            <person name="Dutilh B.E."/>
            <person name="Sinninghe Damste J.S."/>
        </authorList>
    </citation>
    <scope>NUCLEOTIDE SEQUENCE [LARGE SCALE GENOMIC DNA]</scope>
    <source>
        <strain evidence="3">NIOZ-UU17</strain>
    </source>
</reference>
<sequence length="226" mass="25703">MKTTNPLARLLRQSPFKPLQEHMRVVAKCVAEFMPLFEALFERDQNRVKEIAEKIDKIESEADAIKNGLRLNLPKTIFLPVARPDLLVLISEQDSIADSVENIAGILTVREMEVPEAMRALLMELIQATIDTFNKALKVIEELDELLEVGFRGKYSSIVTDMVVDLKQTEEITDDLAKELDRILFSLEDQLKPVSVILWYKLIKEIGEVANHSENVGDRILSFLAQ</sequence>
<evidence type="ECO:0000313" key="3">
    <source>
        <dbReference type="EMBL" id="MBC8431232.1"/>
    </source>
</evidence>
<dbReference type="InterPro" id="IPR038078">
    <property type="entry name" value="PhoU-like_sf"/>
</dbReference>
<dbReference type="EMBL" id="JACNIG010000122">
    <property type="protein sequence ID" value="MBC8431232.1"/>
    <property type="molecule type" value="Genomic_DNA"/>
</dbReference>
<accession>A0A8J6P113</accession>
<evidence type="ECO:0000313" key="4">
    <source>
        <dbReference type="Proteomes" id="UP000605201"/>
    </source>
</evidence>
<evidence type="ECO:0000256" key="2">
    <source>
        <dbReference type="SAM" id="Coils"/>
    </source>
</evidence>
<dbReference type="InterPro" id="IPR002727">
    <property type="entry name" value="DUF47"/>
</dbReference>
<dbReference type="NCBIfam" id="TIGR00153">
    <property type="entry name" value="TIGR00153 family protein"/>
    <property type="match status" value="1"/>
</dbReference>
<proteinExistence type="inferred from homology"/>
<name>A0A8J6P113_9BACT</name>
<dbReference type="PANTHER" id="PTHR36536:SF3">
    <property type="entry name" value="UPF0111 PROTEIN HI_1603"/>
    <property type="match status" value="1"/>
</dbReference>
<organism evidence="3 4">
    <name type="scientific">Candidatus Desulfatibia vada</name>
    <dbReference type="NCBI Taxonomy" id="2841696"/>
    <lineage>
        <taxon>Bacteria</taxon>
        <taxon>Pseudomonadati</taxon>
        <taxon>Thermodesulfobacteriota</taxon>
        <taxon>Desulfobacteria</taxon>
        <taxon>Desulfobacterales</taxon>
        <taxon>Desulfobacterales incertae sedis</taxon>
        <taxon>Candidatus Desulfatibia</taxon>
    </lineage>
</organism>
<comment type="similarity">
    <text evidence="1">Belongs to the UPF0111 family.</text>
</comment>